<accession>A0ABN2GPC3</accession>
<dbReference type="Gene3D" id="3.20.20.370">
    <property type="entry name" value="Glycoside hydrolase/deacetylase"/>
    <property type="match status" value="1"/>
</dbReference>
<gene>
    <name evidence="3" type="ORF">GCM10009765_25070</name>
</gene>
<evidence type="ECO:0000259" key="2">
    <source>
        <dbReference type="PROSITE" id="PS51677"/>
    </source>
</evidence>
<dbReference type="SUPFAM" id="SSF88713">
    <property type="entry name" value="Glycoside hydrolase/deacetylase"/>
    <property type="match status" value="1"/>
</dbReference>
<dbReference type="InterPro" id="IPR050248">
    <property type="entry name" value="Polysacc_deacetylase_ArnD"/>
</dbReference>
<dbReference type="InterPro" id="IPR002509">
    <property type="entry name" value="NODB_dom"/>
</dbReference>
<keyword evidence="4" id="KW-1185">Reference proteome</keyword>
<proteinExistence type="predicted"/>
<dbReference type="CDD" id="cd10917">
    <property type="entry name" value="CE4_NodB_like_6s_7s"/>
    <property type="match status" value="1"/>
</dbReference>
<evidence type="ECO:0000256" key="1">
    <source>
        <dbReference type="SAM" id="MobiDB-lite"/>
    </source>
</evidence>
<feature type="region of interest" description="Disordered" evidence="1">
    <location>
        <begin position="13"/>
        <end position="46"/>
    </location>
</feature>
<evidence type="ECO:0000313" key="3">
    <source>
        <dbReference type="EMBL" id="GAA1674661.1"/>
    </source>
</evidence>
<name>A0ABN2GPC3_9ACTN</name>
<dbReference type="Proteomes" id="UP001500618">
    <property type="component" value="Unassembled WGS sequence"/>
</dbReference>
<dbReference type="InterPro" id="IPR011330">
    <property type="entry name" value="Glyco_hydro/deAcase_b/a-brl"/>
</dbReference>
<protein>
    <submittedName>
        <fullName evidence="3">Polysaccharide deacetylase family protein</fullName>
    </submittedName>
</protein>
<dbReference type="PANTHER" id="PTHR10587">
    <property type="entry name" value="GLYCOSYL TRANSFERASE-RELATED"/>
    <property type="match status" value="1"/>
</dbReference>
<sequence length="250" mass="27134">MLLGLTMGCDAGSPTPNAVTVPVPSTTPSAEPTPSASGSALPTVNGHLKPDNHIYETNGTQSVALSFDDGPDPTWTPQILAVLREYHVHAVFCEIGFRVKQHPELTKMVAKDGNTLCNHTMWHKPELGKKPAPQIVKDLADTNWLIQRASGGVRPVYFRAPQGDFTDREVQVAAGLGLASLGWKVTSSDWQKPLMTPKNMLNWVDRTMQPGCIILFHDGGSPGTHAHTVAGLKLILDDIINKKHWTVVTL</sequence>
<feature type="domain" description="NodB homology" evidence="2">
    <location>
        <begin position="61"/>
        <end position="248"/>
    </location>
</feature>
<dbReference type="PROSITE" id="PS51677">
    <property type="entry name" value="NODB"/>
    <property type="match status" value="1"/>
</dbReference>
<feature type="compositionally biased region" description="Low complexity" evidence="1">
    <location>
        <begin position="13"/>
        <end position="37"/>
    </location>
</feature>
<dbReference type="EMBL" id="BAAANY010000008">
    <property type="protein sequence ID" value="GAA1674661.1"/>
    <property type="molecule type" value="Genomic_DNA"/>
</dbReference>
<evidence type="ECO:0000313" key="4">
    <source>
        <dbReference type="Proteomes" id="UP001500618"/>
    </source>
</evidence>
<reference evidence="3 4" key="1">
    <citation type="journal article" date="2019" name="Int. J. Syst. Evol. Microbiol.">
        <title>The Global Catalogue of Microorganisms (GCM) 10K type strain sequencing project: providing services to taxonomists for standard genome sequencing and annotation.</title>
        <authorList>
            <consortium name="The Broad Institute Genomics Platform"/>
            <consortium name="The Broad Institute Genome Sequencing Center for Infectious Disease"/>
            <person name="Wu L."/>
            <person name="Ma J."/>
        </authorList>
    </citation>
    <scope>NUCLEOTIDE SEQUENCE [LARGE SCALE GENOMIC DNA]</scope>
    <source>
        <strain evidence="3 4">JCM 14718</strain>
    </source>
</reference>
<comment type="caution">
    <text evidence="3">The sequence shown here is derived from an EMBL/GenBank/DDBJ whole genome shotgun (WGS) entry which is preliminary data.</text>
</comment>
<dbReference type="Pfam" id="PF01522">
    <property type="entry name" value="Polysacc_deac_1"/>
    <property type="match status" value="1"/>
</dbReference>
<organism evidence="3 4">
    <name type="scientific">Fodinicola feengrottensis</name>
    <dbReference type="NCBI Taxonomy" id="435914"/>
    <lineage>
        <taxon>Bacteria</taxon>
        <taxon>Bacillati</taxon>
        <taxon>Actinomycetota</taxon>
        <taxon>Actinomycetes</taxon>
        <taxon>Mycobacteriales</taxon>
        <taxon>Fodinicola</taxon>
    </lineage>
</organism>